<dbReference type="Gene3D" id="3.30.200.20">
    <property type="entry name" value="Phosphorylase Kinase, domain 1"/>
    <property type="match status" value="1"/>
</dbReference>
<evidence type="ECO:0000259" key="1">
    <source>
        <dbReference type="Pfam" id="PF01636"/>
    </source>
</evidence>
<dbReference type="EMBL" id="OUUY01000024">
    <property type="protein sequence ID" value="SPP99844.1"/>
    <property type="molecule type" value="Genomic_DNA"/>
</dbReference>
<feature type="domain" description="Aminoglycoside phosphotransferase" evidence="1">
    <location>
        <begin position="68"/>
        <end position="169"/>
    </location>
</feature>
<dbReference type="InterPro" id="IPR011009">
    <property type="entry name" value="Kinase-like_dom_sf"/>
</dbReference>
<organism evidence="2 3">
    <name type="scientific">Candidatus Sulfobium mesophilum</name>
    <dbReference type="NCBI Taxonomy" id="2016548"/>
    <lineage>
        <taxon>Bacteria</taxon>
        <taxon>Pseudomonadati</taxon>
        <taxon>Nitrospirota</taxon>
        <taxon>Nitrospiria</taxon>
        <taxon>Nitrospirales</taxon>
        <taxon>Nitrospiraceae</taxon>
        <taxon>Candidatus Sulfobium</taxon>
    </lineage>
</organism>
<dbReference type="Proteomes" id="UP000245125">
    <property type="component" value="Unassembled WGS sequence"/>
</dbReference>
<sequence length="173" mass="19893">MQERNRPRAKKIAKTIVKQEFVRDTAKPAEVLSVTYSTLSADALTRQVLSRYALDTPVQCEYLYRGLNDNYLVKDSRTKYVLRVYRHNWRDLRDIEAETELIQYLQSEGVGVSFPVPDREGTVIREIGAPEGVRYAVLFSYAEGRSPLPRITLEQSRAAGRELSKMHRVTISK</sequence>
<proteinExistence type="predicted"/>
<protein>
    <recommendedName>
        <fullName evidence="1">Aminoglycoside phosphotransferase domain-containing protein</fullName>
    </recommendedName>
</protein>
<reference evidence="3" key="1">
    <citation type="submission" date="2018-03" db="EMBL/GenBank/DDBJ databases">
        <authorList>
            <person name="Zecchin S."/>
        </authorList>
    </citation>
    <scope>NUCLEOTIDE SEQUENCE [LARGE SCALE GENOMIC DNA]</scope>
</reference>
<keyword evidence="3" id="KW-1185">Reference proteome</keyword>
<evidence type="ECO:0000313" key="3">
    <source>
        <dbReference type="Proteomes" id="UP000245125"/>
    </source>
</evidence>
<dbReference type="SUPFAM" id="SSF56112">
    <property type="entry name" value="Protein kinase-like (PK-like)"/>
    <property type="match status" value="1"/>
</dbReference>
<dbReference type="InterPro" id="IPR002575">
    <property type="entry name" value="Aminoglycoside_PTrfase"/>
</dbReference>
<dbReference type="OrthoDB" id="9800774at2"/>
<gene>
    <name evidence="2" type="ORF">NBG4_120051</name>
</gene>
<evidence type="ECO:0000313" key="2">
    <source>
        <dbReference type="EMBL" id="SPP99844.1"/>
    </source>
</evidence>
<accession>A0A2U3QEN6</accession>
<dbReference type="Pfam" id="PF01636">
    <property type="entry name" value="APH"/>
    <property type="match status" value="1"/>
</dbReference>
<name>A0A2U3QEN6_9BACT</name>
<dbReference type="AlphaFoldDB" id="A0A2U3QEN6"/>